<keyword evidence="2" id="KW-0812">Transmembrane</keyword>
<evidence type="ECO:0000256" key="2">
    <source>
        <dbReference type="SAM" id="Phobius"/>
    </source>
</evidence>
<dbReference type="GO" id="GO:0047961">
    <property type="term" value="F:glycine N-acyltransferase activity"/>
    <property type="evidence" value="ECO:0007669"/>
    <property type="project" value="InterPro"/>
</dbReference>
<evidence type="ECO:0000256" key="1">
    <source>
        <dbReference type="RuleBase" id="RU368002"/>
    </source>
</evidence>
<accession>A0AAN5CM21</accession>
<organism evidence="4 5">
    <name type="scientific">Pristionchus mayeri</name>
    <dbReference type="NCBI Taxonomy" id="1317129"/>
    <lineage>
        <taxon>Eukaryota</taxon>
        <taxon>Metazoa</taxon>
        <taxon>Ecdysozoa</taxon>
        <taxon>Nematoda</taxon>
        <taxon>Chromadorea</taxon>
        <taxon>Rhabditida</taxon>
        <taxon>Rhabditina</taxon>
        <taxon>Diplogasteromorpha</taxon>
        <taxon>Diplogasteroidea</taxon>
        <taxon>Neodiplogasteridae</taxon>
        <taxon>Pristionchus</taxon>
    </lineage>
</organism>
<reference evidence="5" key="1">
    <citation type="submission" date="2022-10" db="EMBL/GenBank/DDBJ databases">
        <title>Genome assembly of Pristionchus species.</title>
        <authorList>
            <person name="Yoshida K."/>
            <person name="Sommer R.J."/>
        </authorList>
    </citation>
    <scope>NUCLEOTIDE SEQUENCE [LARGE SCALE GENOMIC DNA]</scope>
    <source>
        <strain evidence="5">RS5460</strain>
    </source>
</reference>
<keyword evidence="1" id="KW-0808">Transferase</keyword>
<evidence type="ECO:0000259" key="3">
    <source>
        <dbReference type="Pfam" id="PF08445"/>
    </source>
</evidence>
<gene>
    <name evidence="4" type="ORF">PMAYCL1PPCAC_17081</name>
</gene>
<dbReference type="PANTHER" id="PTHR15298:SF1">
    <property type="entry name" value="GLYCINE N-ACYLTRANSFERASE-LIKE PROTEIN"/>
    <property type="match status" value="1"/>
</dbReference>
<dbReference type="Pfam" id="PF10326">
    <property type="entry name" value="7TM_GPCR_Str"/>
    <property type="match status" value="1"/>
</dbReference>
<evidence type="ECO:0000313" key="5">
    <source>
        <dbReference type="Proteomes" id="UP001328107"/>
    </source>
</evidence>
<name>A0AAN5CM21_9BILA</name>
<dbReference type="InterPro" id="IPR010313">
    <property type="entry name" value="Glycine_N-acyltransferase"/>
</dbReference>
<feature type="transmembrane region" description="Helical" evidence="2">
    <location>
        <begin position="51"/>
        <end position="77"/>
    </location>
</feature>
<dbReference type="InterPro" id="IPR019428">
    <property type="entry name" value="7TM_GPCR_serpentine_rcpt_Str"/>
</dbReference>
<comment type="caution">
    <text evidence="4">The sequence shown here is derived from an EMBL/GenBank/DDBJ whole genome shotgun (WGS) entry which is preliminary data.</text>
</comment>
<keyword evidence="2" id="KW-0472">Membrane</keyword>
<dbReference type="EC" id="2.3.1.-" evidence="1"/>
<evidence type="ECO:0000313" key="4">
    <source>
        <dbReference type="EMBL" id="GMR46886.1"/>
    </source>
</evidence>
<sequence>SRFFNCLFNYGPDEETIVYVQEFLHKDFTGEGQNFIGALYFSTEGEFRMRAFMATMGFNSIMAVCMSVIVSCSYFIIAHFRSKNVQWSGKTKKMQQHLFYTLVIQMIIPMVFVYFPCAGIINLPMLGCRLNVFPNLVSASLTFFPLIDAFIIMFGVPMSPSLREFTAPNQLRELVEFLTGGGQLNDRFENFALQNISKWILAGGFPKGHMRIFGYPADEPYYVYFVEENHPHIQGRTPSGGHDRKLLKQSLRAMLEMLTPELEKHGQLLLEADYSSNGIFLELQSEGAPFDSVYADGVFIPFFMDEEQKRKIVDIEFKAPEGYRIDSVDIAEDSETMHSVWPFRALSPLEILRYRLESLPSVCMKSDEGDLAAWELSHSFGQITHLFTLEPHRGKGLGLLAENLMAQVFAREGLQVYKYVVDHNVDVVRGTMKHPLWSTWKSVKNGKESDEKEEDILWSFNIFKYRRGKEN</sequence>
<dbReference type="EMBL" id="BTRK01000004">
    <property type="protein sequence ID" value="GMR46886.1"/>
    <property type="molecule type" value="Genomic_DNA"/>
</dbReference>
<keyword evidence="5" id="KW-1185">Reference proteome</keyword>
<keyword evidence="2" id="KW-1133">Transmembrane helix</keyword>
<dbReference type="Proteomes" id="UP001328107">
    <property type="component" value="Unassembled WGS sequence"/>
</dbReference>
<dbReference type="InterPro" id="IPR013653">
    <property type="entry name" value="GCN5-like_dom"/>
</dbReference>
<feature type="non-terminal residue" evidence="4">
    <location>
        <position position="1"/>
    </location>
</feature>
<comment type="similarity">
    <text evidence="1">Belongs to the glycine N-acyltransferase family.</text>
</comment>
<dbReference type="SUPFAM" id="SSF55729">
    <property type="entry name" value="Acyl-CoA N-acyltransferases (Nat)"/>
    <property type="match status" value="1"/>
</dbReference>
<dbReference type="PANTHER" id="PTHR15298">
    <property type="entry name" value="L-COA N-ACYLTRANSFERASE-RELATED"/>
    <property type="match status" value="1"/>
</dbReference>
<feature type="transmembrane region" description="Helical" evidence="2">
    <location>
        <begin position="133"/>
        <end position="156"/>
    </location>
</feature>
<keyword evidence="1" id="KW-0012">Acyltransferase</keyword>
<dbReference type="InterPro" id="IPR016181">
    <property type="entry name" value="Acyl_CoA_acyltransferase"/>
</dbReference>
<dbReference type="Pfam" id="PF08445">
    <property type="entry name" value="FR47"/>
    <property type="match status" value="1"/>
</dbReference>
<dbReference type="AlphaFoldDB" id="A0AAN5CM21"/>
<feature type="transmembrane region" description="Helical" evidence="2">
    <location>
        <begin position="98"/>
        <end position="121"/>
    </location>
</feature>
<dbReference type="Gene3D" id="3.40.630.30">
    <property type="match status" value="1"/>
</dbReference>
<dbReference type="GO" id="GO:0005739">
    <property type="term" value="C:mitochondrion"/>
    <property type="evidence" value="ECO:0007669"/>
    <property type="project" value="InterPro"/>
</dbReference>
<proteinExistence type="inferred from homology"/>
<feature type="domain" description="GCN5-related N-acetyltransferase Rv2170-like" evidence="3">
    <location>
        <begin position="365"/>
        <end position="424"/>
    </location>
</feature>
<protein>
    <recommendedName>
        <fullName evidence="1">Glycine N-acyltransferase-like protein</fullName>
        <ecNumber evidence="1">2.3.1.-</ecNumber>
    </recommendedName>
</protein>